<gene>
    <name evidence="10" type="ORF">SAMN04489732_12712</name>
</gene>
<dbReference type="Proteomes" id="UP000198582">
    <property type="component" value="Unassembled WGS sequence"/>
</dbReference>
<comment type="cofactor">
    <cofactor evidence="1 6">
        <name>FAD</name>
        <dbReference type="ChEBI" id="CHEBI:57692"/>
    </cofactor>
</comment>
<dbReference type="FunFam" id="1.20.140.10:FF:000001">
    <property type="entry name" value="Acyl-CoA dehydrogenase"/>
    <property type="match status" value="1"/>
</dbReference>
<feature type="domain" description="Acyl-CoA oxidase/dehydrogenase middle" evidence="8">
    <location>
        <begin position="119"/>
        <end position="215"/>
    </location>
</feature>
<accession>A0A1H8YMK6</accession>
<comment type="similarity">
    <text evidence="2 6">Belongs to the acyl-CoA dehydrogenase family.</text>
</comment>
<dbReference type="PANTHER" id="PTHR48083">
    <property type="entry name" value="MEDIUM-CHAIN SPECIFIC ACYL-COA DEHYDROGENASE, MITOCHONDRIAL-RELATED"/>
    <property type="match status" value="1"/>
</dbReference>
<name>A0A1H8YMK6_9PSEU</name>
<dbReference type="InterPro" id="IPR050741">
    <property type="entry name" value="Acyl-CoA_dehydrogenase"/>
</dbReference>
<reference evidence="10 11" key="1">
    <citation type="submission" date="2016-10" db="EMBL/GenBank/DDBJ databases">
        <authorList>
            <person name="de Groot N.N."/>
        </authorList>
    </citation>
    <scope>NUCLEOTIDE SEQUENCE [LARGE SCALE GENOMIC DNA]</scope>
    <source>
        <strain evidence="10 11">DSM 44993</strain>
    </source>
</reference>
<evidence type="ECO:0000256" key="5">
    <source>
        <dbReference type="ARBA" id="ARBA00023002"/>
    </source>
</evidence>
<dbReference type="GO" id="GO:0050660">
    <property type="term" value="F:flavin adenine dinucleotide binding"/>
    <property type="evidence" value="ECO:0007669"/>
    <property type="project" value="InterPro"/>
</dbReference>
<dbReference type="SUPFAM" id="SSF56645">
    <property type="entry name" value="Acyl-CoA dehydrogenase NM domain-like"/>
    <property type="match status" value="1"/>
</dbReference>
<proteinExistence type="inferred from homology"/>
<dbReference type="SUPFAM" id="SSF47203">
    <property type="entry name" value="Acyl-CoA dehydrogenase C-terminal domain-like"/>
    <property type="match status" value="1"/>
</dbReference>
<evidence type="ECO:0000256" key="4">
    <source>
        <dbReference type="ARBA" id="ARBA00022827"/>
    </source>
</evidence>
<dbReference type="STRING" id="394193.SAMN04489732_12712"/>
<dbReference type="GO" id="GO:0005737">
    <property type="term" value="C:cytoplasm"/>
    <property type="evidence" value="ECO:0007669"/>
    <property type="project" value="TreeGrafter"/>
</dbReference>
<evidence type="ECO:0000259" key="8">
    <source>
        <dbReference type="Pfam" id="PF02770"/>
    </source>
</evidence>
<dbReference type="PANTHER" id="PTHR48083:SF31">
    <property type="entry name" value="ACYL-COA DEHYDROGENASE FADE10-RELATED"/>
    <property type="match status" value="1"/>
</dbReference>
<dbReference type="InterPro" id="IPR036250">
    <property type="entry name" value="AcylCo_DH-like_C"/>
</dbReference>
<dbReference type="GO" id="GO:0033539">
    <property type="term" value="P:fatty acid beta-oxidation using acyl-CoA dehydrogenase"/>
    <property type="evidence" value="ECO:0007669"/>
    <property type="project" value="TreeGrafter"/>
</dbReference>
<sequence length="379" mass="40375">MDAEDFGQVLAAVREFVRKEVVPVEAEIDERDEIPAAIREKAAGLGLFGWALPEEYGGLGLGMGEDVRLAIELGYTTPAFRSLFGTNNGIAGQAIVAYGTPDQRTRWLPRLAAGQAIASFALTEAEAGSDPSGLTSRAVRDGEIFRLSGVKRFITNAPLAELFVVFARTEPGSTGRDGISALLVPAGSKGVTVGPHDKKMGQAGAWTAEVFFDDVEVPVSALVGEEGQGYRIAMASLARGRLHIAALCVGMAERALGEAVAYARTARQGGRPIGEYQLVQALLAESHAELAAGRAMVHEAAAAYDSGEDRKLGPSSAKLFCTEMLGRVADRAVQVHGGAGYLRGVTVERIYRDARLFRIYEGTSEIQKLVIARQLLRES</sequence>
<dbReference type="Gene3D" id="2.40.110.10">
    <property type="entry name" value="Butyryl-CoA Dehydrogenase, subunit A, domain 2"/>
    <property type="match status" value="1"/>
</dbReference>
<keyword evidence="11" id="KW-1185">Reference proteome</keyword>
<evidence type="ECO:0000256" key="6">
    <source>
        <dbReference type="RuleBase" id="RU362125"/>
    </source>
</evidence>
<evidence type="ECO:0000259" key="9">
    <source>
        <dbReference type="Pfam" id="PF02771"/>
    </source>
</evidence>
<dbReference type="Pfam" id="PF00441">
    <property type="entry name" value="Acyl-CoA_dh_1"/>
    <property type="match status" value="1"/>
</dbReference>
<evidence type="ECO:0000256" key="3">
    <source>
        <dbReference type="ARBA" id="ARBA00022630"/>
    </source>
</evidence>
<dbReference type="FunFam" id="2.40.110.10:FF:000002">
    <property type="entry name" value="Acyl-CoA dehydrogenase fadE12"/>
    <property type="match status" value="1"/>
</dbReference>
<dbReference type="RefSeq" id="WP_091628093.1">
    <property type="nucleotide sequence ID" value="NZ_FOEF01000027.1"/>
</dbReference>
<keyword evidence="3 6" id="KW-0285">Flavoprotein</keyword>
<dbReference type="InterPro" id="IPR046373">
    <property type="entry name" value="Acyl-CoA_Oxase/DH_mid-dom_sf"/>
</dbReference>
<organism evidence="10 11">
    <name type="scientific">Amycolatopsis saalfeldensis</name>
    <dbReference type="NCBI Taxonomy" id="394193"/>
    <lineage>
        <taxon>Bacteria</taxon>
        <taxon>Bacillati</taxon>
        <taxon>Actinomycetota</taxon>
        <taxon>Actinomycetes</taxon>
        <taxon>Pseudonocardiales</taxon>
        <taxon>Pseudonocardiaceae</taxon>
        <taxon>Amycolatopsis</taxon>
    </lineage>
</organism>
<feature type="domain" description="Acyl-CoA dehydrogenase/oxidase C-terminal" evidence="7">
    <location>
        <begin position="227"/>
        <end position="376"/>
    </location>
</feature>
<evidence type="ECO:0000259" key="7">
    <source>
        <dbReference type="Pfam" id="PF00441"/>
    </source>
</evidence>
<dbReference type="EMBL" id="FOEF01000027">
    <property type="protein sequence ID" value="SEP53417.1"/>
    <property type="molecule type" value="Genomic_DNA"/>
</dbReference>
<dbReference type="Gene3D" id="1.20.140.10">
    <property type="entry name" value="Butyryl-CoA Dehydrogenase, subunit A, domain 3"/>
    <property type="match status" value="1"/>
</dbReference>
<dbReference type="Pfam" id="PF02771">
    <property type="entry name" value="Acyl-CoA_dh_N"/>
    <property type="match status" value="1"/>
</dbReference>
<evidence type="ECO:0000313" key="10">
    <source>
        <dbReference type="EMBL" id="SEP53417.1"/>
    </source>
</evidence>
<dbReference type="Pfam" id="PF02770">
    <property type="entry name" value="Acyl-CoA_dh_M"/>
    <property type="match status" value="1"/>
</dbReference>
<dbReference type="InterPro" id="IPR009100">
    <property type="entry name" value="AcylCoA_DH/oxidase_NM_dom_sf"/>
</dbReference>
<dbReference type="InterPro" id="IPR037069">
    <property type="entry name" value="AcylCoA_DH/ox_N_sf"/>
</dbReference>
<keyword evidence="4 6" id="KW-0274">FAD</keyword>
<protein>
    <submittedName>
        <fullName evidence="10">Acyl-CoA dehydrogenase</fullName>
    </submittedName>
</protein>
<dbReference type="InterPro" id="IPR006089">
    <property type="entry name" value="Acyl-CoA_DH_CS"/>
</dbReference>
<dbReference type="Gene3D" id="1.10.540.10">
    <property type="entry name" value="Acyl-CoA dehydrogenase/oxidase, N-terminal domain"/>
    <property type="match status" value="1"/>
</dbReference>
<dbReference type="PROSITE" id="PS00072">
    <property type="entry name" value="ACYL_COA_DH_1"/>
    <property type="match status" value="1"/>
</dbReference>
<evidence type="ECO:0000256" key="2">
    <source>
        <dbReference type="ARBA" id="ARBA00009347"/>
    </source>
</evidence>
<evidence type="ECO:0000313" key="11">
    <source>
        <dbReference type="Proteomes" id="UP000198582"/>
    </source>
</evidence>
<dbReference type="InterPro" id="IPR006091">
    <property type="entry name" value="Acyl-CoA_Oxase/DH_mid-dom"/>
</dbReference>
<feature type="domain" description="Acyl-CoA dehydrogenase/oxidase N-terminal" evidence="9">
    <location>
        <begin position="8"/>
        <end position="115"/>
    </location>
</feature>
<keyword evidence="5 6" id="KW-0560">Oxidoreductase</keyword>
<evidence type="ECO:0000256" key="1">
    <source>
        <dbReference type="ARBA" id="ARBA00001974"/>
    </source>
</evidence>
<dbReference type="AlphaFoldDB" id="A0A1H8YMK6"/>
<dbReference type="InterPro" id="IPR013786">
    <property type="entry name" value="AcylCoA_DH/ox_N"/>
</dbReference>
<dbReference type="OrthoDB" id="8876745at2"/>
<dbReference type="GO" id="GO:0003995">
    <property type="term" value="F:acyl-CoA dehydrogenase activity"/>
    <property type="evidence" value="ECO:0007669"/>
    <property type="project" value="InterPro"/>
</dbReference>
<dbReference type="InterPro" id="IPR009075">
    <property type="entry name" value="AcylCo_DH/oxidase_C"/>
</dbReference>